<dbReference type="Pfam" id="PF14136">
    <property type="entry name" value="DUF4303"/>
    <property type="match status" value="1"/>
</dbReference>
<sequence length="96" mass="10730">MNRRQEIEALAREFAGAARTPLRTLFANGERYYYCTLFTTGEGHAPSISAWSWEALDREAAQQADESGTSKSVIAELIKWSYAIHPVVMGMKTSMV</sequence>
<dbReference type="InterPro" id="IPR025409">
    <property type="entry name" value="DUF4303"/>
</dbReference>
<name>A0ABT9CAE9_9BACL</name>
<proteinExistence type="predicted"/>
<evidence type="ECO:0000313" key="1">
    <source>
        <dbReference type="EMBL" id="MDO7906240.1"/>
    </source>
</evidence>
<gene>
    <name evidence="1" type="ORF">Q5741_07385</name>
</gene>
<dbReference type="RefSeq" id="WP_305023443.1">
    <property type="nucleotide sequence ID" value="NZ_JAUQTB010000003.1"/>
</dbReference>
<dbReference type="Proteomes" id="UP001240171">
    <property type="component" value="Unassembled WGS sequence"/>
</dbReference>
<accession>A0ABT9CAE9</accession>
<reference evidence="1 2" key="1">
    <citation type="submission" date="2023-07" db="EMBL/GenBank/DDBJ databases">
        <title>Paenibacillus sp. JX-17 nov. isolated from soil.</title>
        <authorList>
            <person name="Wan Y."/>
            <person name="Liu B."/>
        </authorList>
    </citation>
    <scope>NUCLEOTIDE SEQUENCE [LARGE SCALE GENOMIC DNA]</scope>
    <source>
        <strain evidence="1 2">JX-17</strain>
    </source>
</reference>
<protein>
    <submittedName>
        <fullName evidence="1">DUF4303 domain-containing protein</fullName>
    </submittedName>
</protein>
<keyword evidence="2" id="KW-1185">Reference proteome</keyword>
<comment type="caution">
    <text evidence="1">The sequence shown here is derived from an EMBL/GenBank/DDBJ whole genome shotgun (WGS) entry which is preliminary data.</text>
</comment>
<evidence type="ECO:0000313" key="2">
    <source>
        <dbReference type="Proteomes" id="UP001240171"/>
    </source>
</evidence>
<dbReference type="EMBL" id="JAUQTB010000003">
    <property type="protein sequence ID" value="MDO7906240.1"/>
    <property type="molecule type" value="Genomic_DNA"/>
</dbReference>
<organism evidence="1 2">
    <name type="scientific">Paenibacillus lacisoli</name>
    <dbReference type="NCBI Taxonomy" id="3064525"/>
    <lineage>
        <taxon>Bacteria</taxon>
        <taxon>Bacillati</taxon>
        <taxon>Bacillota</taxon>
        <taxon>Bacilli</taxon>
        <taxon>Bacillales</taxon>
        <taxon>Paenibacillaceae</taxon>
        <taxon>Paenibacillus</taxon>
    </lineage>
</organism>